<dbReference type="PANTHER" id="PTHR10204">
    <property type="entry name" value="NAD P H OXIDOREDUCTASE-RELATED"/>
    <property type="match status" value="1"/>
</dbReference>
<proteinExistence type="inferred from homology"/>
<organism evidence="4">
    <name type="scientific">hydrothermal vent metagenome</name>
    <dbReference type="NCBI Taxonomy" id="652676"/>
    <lineage>
        <taxon>unclassified sequences</taxon>
        <taxon>metagenomes</taxon>
        <taxon>ecological metagenomes</taxon>
    </lineage>
</organism>
<evidence type="ECO:0000313" key="4">
    <source>
        <dbReference type="EMBL" id="VAW98914.1"/>
    </source>
</evidence>
<gene>
    <name evidence="4" type="ORF">MNBD_GAMMA19-1204</name>
</gene>
<feature type="domain" description="Flavodoxin-like fold" evidence="3">
    <location>
        <begin position="1"/>
        <end position="167"/>
    </location>
</feature>
<name>A0A3B1AY01_9ZZZZ</name>
<dbReference type="InterPro" id="IPR051545">
    <property type="entry name" value="NAD(P)H_dehydrogenase_qn"/>
</dbReference>
<comment type="similarity">
    <text evidence="1">Belongs to the NAD(P)H dehydrogenase (quinone) family.</text>
</comment>
<evidence type="ECO:0000256" key="2">
    <source>
        <dbReference type="ARBA" id="ARBA00023002"/>
    </source>
</evidence>
<dbReference type="InterPro" id="IPR029039">
    <property type="entry name" value="Flavoprotein-like_sf"/>
</dbReference>
<dbReference type="InterPro" id="IPR003680">
    <property type="entry name" value="Flavodoxin_fold"/>
</dbReference>
<dbReference type="Gene3D" id="3.40.50.360">
    <property type="match status" value="1"/>
</dbReference>
<dbReference type="PANTHER" id="PTHR10204:SF34">
    <property type="entry name" value="NAD(P)H DEHYDROGENASE [QUINONE] 1 ISOFORM 1"/>
    <property type="match status" value="1"/>
</dbReference>
<dbReference type="EMBL" id="UOFV01000155">
    <property type="protein sequence ID" value="VAW98914.1"/>
    <property type="molecule type" value="Genomic_DNA"/>
</dbReference>
<evidence type="ECO:0000259" key="3">
    <source>
        <dbReference type="Pfam" id="PF02525"/>
    </source>
</evidence>
<dbReference type="AlphaFoldDB" id="A0A3B1AY01"/>
<dbReference type="Pfam" id="PF02525">
    <property type="entry name" value="Flavodoxin_2"/>
    <property type="match status" value="1"/>
</dbReference>
<dbReference type="SUPFAM" id="SSF52218">
    <property type="entry name" value="Flavoproteins"/>
    <property type="match status" value="1"/>
</dbReference>
<sequence length="174" mass="19659">MKHLIIYTHLNPKSFSKAVADEVEKIAIQKGHEIRFVDLYSDKFNPVLELPDIEYSFMGGDAPDDVKMYQEHISWADHITFVYPIWWEQMPAILKGFIDRVFTNGYAFIYDENGSTGLLVGKSVQLIINTGNPSEILEKNGLHAAVKKVNEVGIFEFCGMTAKTSFFGDITMGT</sequence>
<dbReference type="GO" id="GO:0005829">
    <property type="term" value="C:cytosol"/>
    <property type="evidence" value="ECO:0007669"/>
    <property type="project" value="TreeGrafter"/>
</dbReference>
<dbReference type="GO" id="GO:0003955">
    <property type="term" value="F:NAD(P)H dehydrogenase (quinone) activity"/>
    <property type="evidence" value="ECO:0007669"/>
    <property type="project" value="TreeGrafter"/>
</dbReference>
<keyword evidence="2" id="KW-0560">Oxidoreductase</keyword>
<evidence type="ECO:0000256" key="1">
    <source>
        <dbReference type="ARBA" id="ARBA00006252"/>
    </source>
</evidence>
<reference evidence="4" key="1">
    <citation type="submission" date="2018-06" db="EMBL/GenBank/DDBJ databases">
        <authorList>
            <person name="Zhirakovskaya E."/>
        </authorList>
    </citation>
    <scope>NUCLEOTIDE SEQUENCE</scope>
</reference>
<protein>
    <submittedName>
        <fullName evidence="4">NAD(P)H dehydrogenase (Quinone) family protein</fullName>
    </submittedName>
</protein>
<feature type="non-terminal residue" evidence="4">
    <location>
        <position position="174"/>
    </location>
</feature>
<accession>A0A3B1AY01</accession>